<accession>A0A6A1UJ26</accession>
<keyword evidence="2" id="KW-1185">Reference proteome</keyword>
<proteinExistence type="predicted"/>
<reference evidence="1 2" key="1">
    <citation type="journal article" date="2019" name="Plant Biotechnol. J.">
        <title>The red bayberry genome and genetic basis of sex determination.</title>
        <authorList>
            <person name="Jia H.M."/>
            <person name="Jia H.J."/>
            <person name="Cai Q.L."/>
            <person name="Wang Y."/>
            <person name="Zhao H.B."/>
            <person name="Yang W.F."/>
            <person name="Wang G.Y."/>
            <person name="Li Y.H."/>
            <person name="Zhan D.L."/>
            <person name="Shen Y.T."/>
            <person name="Niu Q.F."/>
            <person name="Chang L."/>
            <person name="Qiu J."/>
            <person name="Zhao L."/>
            <person name="Xie H.B."/>
            <person name="Fu W.Y."/>
            <person name="Jin J."/>
            <person name="Li X.W."/>
            <person name="Jiao Y."/>
            <person name="Zhou C.C."/>
            <person name="Tu T."/>
            <person name="Chai C.Y."/>
            <person name="Gao J.L."/>
            <person name="Fan L.J."/>
            <person name="van de Weg E."/>
            <person name="Wang J.Y."/>
            <person name="Gao Z.S."/>
        </authorList>
    </citation>
    <scope>NUCLEOTIDE SEQUENCE [LARGE SCALE GENOMIC DNA]</scope>
    <source>
        <tissue evidence="1">Leaves</tissue>
    </source>
</reference>
<name>A0A6A1UJ26_9ROSI</name>
<comment type="caution">
    <text evidence="1">The sequence shown here is derived from an EMBL/GenBank/DDBJ whole genome shotgun (WGS) entry which is preliminary data.</text>
</comment>
<gene>
    <name evidence="1" type="ORF">CJ030_MR0G007416</name>
</gene>
<evidence type="ECO:0000313" key="2">
    <source>
        <dbReference type="Proteomes" id="UP000516437"/>
    </source>
</evidence>
<dbReference type="EMBL" id="RXIC02000167">
    <property type="protein sequence ID" value="KAB1200405.1"/>
    <property type="molecule type" value="Genomic_DNA"/>
</dbReference>
<dbReference type="Proteomes" id="UP000516437">
    <property type="component" value="Unassembled WGS sequence"/>
</dbReference>
<dbReference type="AlphaFoldDB" id="A0A6A1UJ26"/>
<protein>
    <submittedName>
        <fullName evidence="1">Uncharacterized protein</fullName>
    </submittedName>
</protein>
<evidence type="ECO:0000313" key="1">
    <source>
        <dbReference type="EMBL" id="KAB1200405.1"/>
    </source>
</evidence>
<dbReference type="OrthoDB" id="689706at2759"/>
<sequence>MEENTCPRRVDREGLLSCWGRLKLKLPWINRRLRSANIKKRKFGGRFRYDPLSYAQNFDEGWDDATEEVTQRGFSARYAAPPPKSHGDK</sequence>
<dbReference type="PANTHER" id="PTHR33168">
    <property type="entry name" value="STRESS INDUCED PROTEIN-RELATED"/>
    <property type="match status" value="1"/>
</dbReference>
<organism evidence="1 2">
    <name type="scientific">Morella rubra</name>
    <name type="common">Chinese bayberry</name>
    <dbReference type="NCBI Taxonomy" id="262757"/>
    <lineage>
        <taxon>Eukaryota</taxon>
        <taxon>Viridiplantae</taxon>
        <taxon>Streptophyta</taxon>
        <taxon>Embryophyta</taxon>
        <taxon>Tracheophyta</taxon>
        <taxon>Spermatophyta</taxon>
        <taxon>Magnoliopsida</taxon>
        <taxon>eudicotyledons</taxon>
        <taxon>Gunneridae</taxon>
        <taxon>Pentapetalae</taxon>
        <taxon>rosids</taxon>
        <taxon>fabids</taxon>
        <taxon>Fagales</taxon>
        <taxon>Myricaceae</taxon>
        <taxon>Morella</taxon>
    </lineage>
</organism>